<dbReference type="AlphaFoldDB" id="A0AAP3ESF7"/>
<evidence type="ECO:0000256" key="1">
    <source>
        <dbReference type="SAM" id="MobiDB-lite"/>
    </source>
</evidence>
<feature type="compositionally biased region" description="Polar residues" evidence="1">
    <location>
        <begin position="1"/>
        <end position="14"/>
    </location>
</feature>
<keyword evidence="2" id="KW-0812">Transmembrane</keyword>
<dbReference type="Proteomes" id="UP001205867">
    <property type="component" value="Unassembled WGS sequence"/>
</dbReference>
<sequence>MSTSASSRPGQGRSTGKAAGPRSGRPVRKASGSSQEDLVRAVPKAKVRRARLVLTRVDPWSVLKLAFLLSVALGILTVVAAVALYSLSDVLGIFDRVNDVIGTVLGSEAGRYTVASLAPLSTVTSLATVLAVVNVILLTALATLAALLYNLCASLVGGIGVTLADD</sequence>
<feature type="transmembrane region" description="Helical" evidence="2">
    <location>
        <begin position="126"/>
        <end position="149"/>
    </location>
</feature>
<protein>
    <submittedName>
        <fullName evidence="4">DUF3566 domain-containing protein</fullName>
    </submittedName>
</protein>
<dbReference type="RefSeq" id="WP_049161422.1">
    <property type="nucleotide sequence ID" value="NZ_CBDRLD010000002.1"/>
</dbReference>
<name>A0AAP3ESF7_MICLU</name>
<accession>A0AAP3ESF7</accession>
<organism evidence="4 5">
    <name type="scientific">Micrococcus luteus</name>
    <name type="common">Micrococcus lysodeikticus</name>
    <dbReference type="NCBI Taxonomy" id="1270"/>
    <lineage>
        <taxon>Bacteria</taxon>
        <taxon>Bacillati</taxon>
        <taxon>Actinomycetota</taxon>
        <taxon>Actinomycetes</taxon>
        <taxon>Micrococcales</taxon>
        <taxon>Micrococcaceae</taxon>
        <taxon>Micrococcus</taxon>
    </lineage>
</organism>
<dbReference type="Pfam" id="PF12089">
    <property type="entry name" value="DUF3566"/>
    <property type="match status" value="1"/>
</dbReference>
<keyword evidence="2" id="KW-1133">Transmembrane helix</keyword>
<evidence type="ECO:0000313" key="5">
    <source>
        <dbReference type="Proteomes" id="UP001205867"/>
    </source>
</evidence>
<proteinExistence type="predicted"/>
<feature type="transmembrane region" description="Helical" evidence="2">
    <location>
        <begin position="65"/>
        <end position="87"/>
    </location>
</feature>
<evidence type="ECO:0000259" key="3">
    <source>
        <dbReference type="Pfam" id="PF12089"/>
    </source>
</evidence>
<gene>
    <name evidence="4" type="ORF">M3A82_002835</name>
</gene>
<dbReference type="InterPro" id="IPR021949">
    <property type="entry name" value="DUF3566_TM"/>
</dbReference>
<feature type="region of interest" description="Disordered" evidence="1">
    <location>
        <begin position="1"/>
        <end position="38"/>
    </location>
</feature>
<keyword evidence="2" id="KW-0472">Membrane</keyword>
<evidence type="ECO:0000256" key="2">
    <source>
        <dbReference type="SAM" id="Phobius"/>
    </source>
</evidence>
<evidence type="ECO:0000313" key="4">
    <source>
        <dbReference type="EMBL" id="MCV7628284.1"/>
    </source>
</evidence>
<dbReference type="EMBL" id="JALXKZ020000003">
    <property type="protein sequence ID" value="MCV7628284.1"/>
    <property type="molecule type" value="Genomic_DNA"/>
</dbReference>
<reference evidence="4" key="1">
    <citation type="submission" date="2023-06" db="EMBL/GenBank/DDBJ databases">
        <title>lsaBGC provides a comprehensive framework for evolutionary analysis of biosynthetic gene clusters within focal taxa.</title>
        <authorList>
            <person name="Salamzade R."/>
            <person name="Sandstrom S."/>
            <person name="Kalan L.R."/>
        </authorList>
    </citation>
    <scope>NUCLEOTIDE SEQUENCE</scope>
    <source>
        <strain evidence="4">P3-SID899</strain>
    </source>
</reference>
<feature type="domain" description="DUF3566" evidence="3">
    <location>
        <begin position="48"/>
        <end position="165"/>
    </location>
</feature>
<comment type="caution">
    <text evidence="4">The sequence shown here is derived from an EMBL/GenBank/DDBJ whole genome shotgun (WGS) entry which is preliminary data.</text>
</comment>